<dbReference type="Pfam" id="PF00534">
    <property type="entry name" value="Glycos_transf_1"/>
    <property type="match status" value="1"/>
</dbReference>
<dbReference type="AlphaFoldDB" id="A0A101IKZ6"/>
<evidence type="ECO:0000259" key="1">
    <source>
        <dbReference type="Pfam" id="PF00534"/>
    </source>
</evidence>
<reference evidence="3" key="1">
    <citation type="journal article" date="2015" name="MBio">
        <title>Genome-Resolved Metagenomic Analysis Reveals Roles for Candidate Phyla and Other Microbial Community Members in Biogeochemical Transformations in Oil Reservoirs.</title>
        <authorList>
            <person name="Hu P."/>
            <person name="Tom L."/>
            <person name="Singh A."/>
            <person name="Thomas B.C."/>
            <person name="Baker B.J."/>
            <person name="Piceno Y.M."/>
            <person name="Andersen G.L."/>
            <person name="Banfield J.F."/>
        </authorList>
    </citation>
    <scope>NUCLEOTIDE SEQUENCE [LARGE SCALE GENOMIC DNA]</scope>
</reference>
<proteinExistence type="predicted"/>
<dbReference type="PATRIC" id="fig|301375.6.peg.1427"/>
<dbReference type="InterPro" id="IPR001296">
    <property type="entry name" value="Glyco_trans_1"/>
</dbReference>
<evidence type="ECO:0000313" key="3">
    <source>
        <dbReference type="Proteomes" id="UP000053961"/>
    </source>
</evidence>
<dbReference type="EMBL" id="LGHB01000004">
    <property type="protein sequence ID" value="KUK97139.1"/>
    <property type="molecule type" value="Genomic_DNA"/>
</dbReference>
<keyword evidence="2" id="KW-0808">Transferase</keyword>
<name>A0A101IKZ6_9EURY</name>
<gene>
    <name evidence="2" type="ORF">XE07_0524</name>
</gene>
<dbReference type="CDD" id="cd03801">
    <property type="entry name" value="GT4_PimA-like"/>
    <property type="match status" value="1"/>
</dbReference>
<dbReference type="Gene3D" id="3.40.50.2000">
    <property type="entry name" value="Glycogen Phosphorylase B"/>
    <property type="match status" value="2"/>
</dbReference>
<dbReference type="GO" id="GO:0016757">
    <property type="term" value="F:glycosyltransferase activity"/>
    <property type="evidence" value="ECO:0007669"/>
    <property type="project" value="InterPro"/>
</dbReference>
<organism evidence="2 3">
    <name type="scientific">Methanothrix harundinacea</name>
    <dbReference type="NCBI Taxonomy" id="301375"/>
    <lineage>
        <taxon>Archaea</taxon>
        <taxon>Methanobacteriati</taxon>
        <taxon>Methanobacteriota</taxon>
        <taxon>Stenosarchaea group</taxon>
        <taxon>Methanomicrobia</taxon>
        <taxon>Methanotrichales</taxon>
        <taxon>Methanotrichaceae</taxon>
        <taxon>Methanothrix</taxon>
    </lineage>
</organism>
<feature type="domain" description="Glycosyl transferase family 1" evidence="1">
    <location>
        <begin position="186"/>
        <end position="317"/>
    </location>
</feature>
<dbReference type="PANTHER" id="PTHR12526">
    <property type="entry name" value="GLYCOSYLTRANSFERASE"/>
    <property type="match status" value="1"/>
</dbReference>
<comment type="caution">
    <text evidence="2">The sequence shown here is derived from an EMBL/GenBank/DDBJ whole genome shotgun (WGS) entry which is preliminary data.</text>
</comment>
<dbReference type="Proteomes" id="UP000053961">
    <property type="component" value="Unassembled WGS sequence"/>
</dbReference>
<dbReference type="SUPFAM" id="SSF53756">
    <property type="entry name" value="UDP-Glycosyltransferase/glycogen phosphorylase"/>
    <property type="match status" value="1"/>
</dbReference>
<protein>
    <submittedName>
        <fullName evidence="2">Glycosyl transferase, group 1 family protein</fullName>
    </submittedName>
</protein>
<evidence type="ECO:0000313" key="2">
    <source>
        <dbReference type="EMBL" id="KUK97139.1"/>
    </source>
</evidence>
<sequence>MVYELINDTNKTTPEIRVAFVCYSPNASFIRNDYRILSKHFCVDKFNYRRAWDALGMMAVIWRSDVSFSWFAGGHAFLAVLFSKILRKKAIVVAGGFDVAYVPEINYGQFTLGWHKKTFTKFALKYADIILPVSDFTKREVLFHVKPRNVQTVYNGINSEKFMPGCEKCNLVITVASGWGSVITLKGLDIFTQIAALIPDTEFVVIGLSEIDMDTLKTPNLRKNIKLFGHVSQDELISWYQKAKVYCQLSYRESFGMALAEAMLCGCVPVVTERGALPEVVGDTGFYVPYGDPEATAEAIKKALKSEKGAGARERIIKIFSLERRENELKEIIQDIWYNPSEDTA</sequence>
<accession>A0A101IKZ6</accession>